<dbReference type="GO" id="GO:0003729">
    <property type="term" value="F:mRNA binding"/>
    <property type="evidence" value="ECO:0007669"/>
    <property type="project" value="InterPro"/>
</dbReference>
<keyword evidence="2" id="KW-0677">Repeat</keyword>
<protein>
    <recommendedName>
        <fullName evidence="7">C3H1-type domain-containing protein</fullName>
    </recommendedName>
</protein>
<feature type="domain" description="C3H1-type" evidence="7">
    <location>
        <begin position="28"/>
        <end position="56"/>
    </location>
</feature>
<dbReference type="OrthoDB" id="410307at2759"/>
<dbReference type="PANTHER" id="PTHR12547">
    <property type="entry name" value="CCCH ZINC FINGER/TIS11-RELATED"/>
    <property type="match status" value="1"/>
</dbReference>
<gene>
    <name evidence="8" type="ORF">BT96DRAFT_817808</name>
</gene>
<dbReference type="FunFam" id="4.10.1000.10:FF:000018">
    <property type="entry name" value="Zinc finger protein"/>
    <property type="match status" value="1"/>
</dbReference>
<feature type="domain" description="C3H1-type" evidence="7">
    <location>
        <begin position="66"/>
        <end position="95"/>
    </location>
</feature>
<keyword evidence="9" id="KW-1185">Reference proteome</keyword>
<feature type="zinc finger region" description="C3H1-type" evidence="5">
    <location>
        <begin position="66"/>
        <end position="95"/>
    </location>
</feature>
<feature type="zinc finger region" description="C3H1-type" evidence="5">
    <location>
        <begin position="28"/>
        <end position="56"/>
    </location>
</feature>
<sequence>MKTVNASENKRNNDGNSYKSSIPVLPGKRKTELCVNWEYRGSCRYGAKCQFAHGEEELRMATRHSKYKTETCRNFWLPGGSCPYGKRCRFIHAEIADCALPFFLLS</sequence>
<name>A0A6A4HWA4_9AGAR</name>
<organism evidence="8 9">
    <name type="scientific">Gymnopus androsaceus JB14</name>
    <dbReference type="NCBI Taxonomy" id="1447944"/>
    <lineage>
        <taxon>Eukaryota</taxon>
        <taxon>Fungi</taxon>
        <taxon>Dikarya</taxon>
        <taxon>Basidiomycota</taxon>
        <taxon>Agaricomycotina</taxon>
        <taxon>Agaricomycetes</taxon>
        <taxon>Agaricomycetidae</taxon>
        <taxon>Agaricales</taxon>
        <taxon>Marasmiineae</taxon>
        <taxon>Omphalotaceae</taxon>
        <taxon>Gymnopus</taxon>
    </lineage>
</organism>
<keyword evidence="1 5" id="KW-0479">Metal-binding</keyword>
<dbReference type="AlphaFoldDB" id="A0A6A4HWA4"/>
<dbReference type="Proteomes" id="UP000799118">
    <property type="component" value="Unassembled WGS sequence"/>
</dbReference>
<dbReference type="PANTHER" id="PTHR12547:SF18">
    <property type="entry name" value="PROTEIN TIS11"/>
    <property type="match status" value="1"/>
</dbReference>
<feature type="region of interest" description="Disordered" evidence="6">
    <location>
        <begin position="1"/>
        <end position="23"/>
    </location>
</feature>
<evidence type="ECO:0000313" key="9">
    <source>
        <dbReference type="Proteomes" id="UP000799118"/>
    </source>
</evidence>
<evidence type="ECO:0000256" key="2">
    <source>
        <dbReference type="ARBA" id="ARBA00022737"/>
    </source>
</evidence>
<proteinExistence type="predicted"/>
<evidence type="ECO:0000256" key="3">
    <source>
        <dbReference type="ARBA" id="ARBA00022771"/>
    </source>
</evidence>
<dbReference type="InterPro" id="IPR036855">
    <property type="entry name" value="Znf_CCCH_sf"/>
</dbReference>
<evidence type="ECO:0000256" key="1">
    <source>
        <dbReference type="ARBA" id="ARBA00022723"/>
    </source>
</evidence>
<dbReference type="SUPFAM" id="SSF90229">
    <property type="entry name" value="CCCH zinc finger"/>
    <property type="match status" value="2"/>
</dbReference>
<dbReference type="FunFam" id="4.10.1000.10:FF:000001">
    <property type="entry name" value="zinc finger CCCH domain-containing protein 15-like"/>
    <property type="match status" value="1"/>
</dbReference>
<dbReference type="InterPro" id="IPR000571">
    <property type="entry name" value="Znf_CCCH"/>
</dbReference>
<dbReference type="PROSITE" id="PS50103">
    <property type="entry name" value="ZF_C3H1"/>
    <property type="match status" value="2"/>
</dbReference>
<dbReference type="Gene3D" id="4.10.1000.10">
    <property type="entry name" value="Zinc finger, CCCH-type"/>
    <property type="match status" value="2"/>
</dbReference>
<dbReference type="Pfam" id="PF00642">
    <property type="entry name" value="zf-CCCH"/>
    <property type="match status" value="2"/>
</dbReference>
<evidence type="ECO:0000313" key="8">
    <source>
        <dbReference type="EMBL" id="KAE9401538.1"/>
    </source>
</evidence>
<keyword evidence="3 5" id="KW-0863">Zinc-finger</keyword>
<reference evidence="8" key="1">
    <citation type="journal article" date="2019" name="Environ. Microbiol.">
        <title>Fungal ecological strategies reflected in gene transcription - a case study of two litter decomposers.</title>
        <authorList>
            <person name="Barbi F."/>
            <person name="Kohler A."/>
            <person name="Barry K."/>
            <person name="Baskaran P."/>
            <person name="Daum C."/>
            <person name="Fauchery L."/>
            <person name="Ihrmark K."/>
            <person name="Kuo A."/>
            <person name="LaButti K."/>
            <person name="Lipzen A."/>
            <person name="Morin E."/>
            <person name="Grigoriev I.V."/>
            <person name="Henrissat B."/>
            <person name="Lindahl B."/>
            <person name="Martin F."/>
        </authorList>
    </citation>
    <scope>NUCLEOTIDE SEQUENCE</scope>
    <source>
        <strain evidence="8">JB14</strain>
    </source>
</reference>
<evidence type="ECO:0000256" key="6">
    <source>
        <dbReference type="SAM" id="MobiDB-lite"/>
    </source>
</evidence>
<dbReference type="InterPro" id="IPR045877">
    <property type="entry name" value="ZFP36-like"/>
</dbReference>
<dbReference type="SMART" id="SM00356">
    <property type="entry name" value="ZnF_C3H1"/>
    <property type="match status" value="2"/>
</dbReference>
<evidence type="ECO:0000256" key="5">
    <source>
        <dbReference type="PROSITE-ProRule" id="PRU00723"/>
    </source>
</evidence>
<keyword evidence="4 5" id="KW-0862">Zinc</keyword>
<dbReference type="GO" id="GO:0010468">
    <property type="term" value="P:regulation of gene expression"/>
    <property type="evidence" value="ECO:0007669"/>
    <property type="project" value="UniProtKB-ARBA"/>
</dbReference>
<dbReference type="EMBL" id="ML769445">
    <property type="protein sequence ID" value="KAE9401538.1"/>
    <property type="molecule type" value="Genomic_DNA"/>
</dbReference>
<evidence type="ECO:0000256" key="4">
    <source>
        <dbReference type="ARBA" id="ARBA00022833"/>
    </source>
</evidence>
<accession>A0A6A4HWA4</accession>
<evidence type="ECO:0000259" key="7">
    <source>
        <dbReference type="PROSITE" id="PS50103"/>
    </source>
</evidence>
<dbReference type="GO" id="GO:0008270">
    <property type="term" value="F:zinc ion binding"/>
    <property type="evidence" value="ECO:0007669"/>
    <property type="project" value="UniProtKB-KW"/>
</dbReference>